<name>A0A2M8Z4P7_9FIRM</name>
<organism evidence="2 3">
    <name type="scientific">[Clostridium] celerecrescens 18A</name>
    <dbReference type="NCBI Taxonomy" id="1286362"/>
    <lineage>
        <taxon>Bacteria</taxon>
        <taxon>Bacillati</taxon>
        <taxon>Bacillota</taxon>
        <taxon>Clostridia</taxon>
        <taxon>Lachnospirales</taxon>
        <taxon>Lachnospiraceae</taxon>
        <taxon>Lacrimispora</taxon>
    </lineage>
</organism>
<evidence type="ECO:0000313" key="2">
    <source>
        <dbReference type="EMBL" id="PJJ28402.1"/>
    </source>
</evidence>
<dbReference type="AlphaFoldDB" id="A0A2M8Z4P7"/>
<dbReference type="Pfam" id="PF01261">
    <property type="entry name" value="AP_endonuc_2"/>
    <property type="match status" value="1"/>
</dbReference>
<evidence type="ECO:0000259" key="1">
    <source>
        <dbReference type="Pfam" id="PF01261"/>
    </source>
</evidence>
<dbReference type="SUPFAM" id="SSF51658">
    <property type="entry name" value="Xylose isomerase-like"/>
    <property type="match status" value="1"/>
</dbReference>
<protein>
    <submittedName>
        <fullName evidence="2">Protein FrlC</fullName>
    </submittedName>
</protein>
<dbReference type="InterPro" id="IPR050312">
    <property type="entry name" value="IolE/XylAMocC-like"/>
</dbReference>
<accession>A0A2M8Z4P7</accession>
<comment type="caution">
    <text evidence="2">The sequence shown here is derived from an EMBL/GenBank/DDBJ whole genome shotgun (WGS) entry which is preliminary data.</text>
</comment>
<dbReference type="OrthoDB" id="9814946at2"/>
<feature type="domain" description="Xylose isomerase-like TIM barrel" evidence="1">
    <location>
        <begin position="29"/>
        <end position="277"/>
    </location>
</feature>
<dbReference type="EMBL" id="PGET01000001">
    <property type="protein sequence ID" value="PJJ28402.1"/>
    <property type="molecule type" value="Genomic_DNA"/>
</dbReference>
<dbReference type="Gene3D" id="3.20.20.150">
    <property type="entry name" value="Divalent-metal-dependent TIM barrel enzymes"/>
    <property type="match status" value="1"/>
</dbReference>
<dbReference type="InterPro" id="IPR036237">
    <property type="entry name" value="Xyl_isomerase-like_sf"/>
</dbReference>
<reference evidence="2 3" key="1">
    <citation type="submission" date="2017-11" db="EMBL/GenBank/DDBJ databases">
        <title>Understudied soil microbes with underappreciated capabilities: Untangling the Clostridium saccharolyticum group.</title>
        <authorList>
            <person name="Leschine S."/>
        </authorList>
    </citation>
    <scope>NUCLEOTIDE SEQUENCE [LARGE SCALE GENOMIC DNA]</scope>
    <source>
        <strain evidence="2 3">18A</strain>
    </source>
</reference>
<sequence>MSKITMDQIGVMSVQYVHYSLEYYLNSMKKCGLKHVDLWGGIPHYCRLDNPTAEDAKAKLGSIRNKMEELGLNVAVYTPETLSYPYSFSDPHEAVRNRTLDYFIMAMDDALVMGTNKVFLNSGCGLLDLPREESFARMVDTFKKIAEIAERKGIELVLEQLQPYESNLVLNLADVKRVLDEVNSPALFVCVDVVAMAVAGEELKDYFEVLGTEKIKLIHFADTCHYILGDGDLPLKEYLQTLQAYDYKGVVDLEINDSIYWDDPHESIVKSVEWLKENLD</sequence>
<dbReference type="PANTHER" id="PTHR12110:SF53">
    <property type="entry name" value="BLR5974 PROTEIN"/>
    <property type="match status" value="1"/>
</dbReference>
<evidence type="ECO:0000313" key="3">
    <source>
        <dbReference type="Proteomes" id="UP000231092"/>
    </source>
</evidence>
<proteinExistence type="predicted"/>
<dbReference type="PANTHER" id="PTHR12110">
    <property type="entry name" value="HYDROXYPYRUVATE ISOMERASE"/>
    <property type="match status" value="1"/>
</dbReference>
<dbReference type="Proteomes" id="UP000231092">
    <property type="component" value="Unassembled WGS sequence"/>
</dbReference>
<dbReference type="InterPro" id="IPR013022">
    <property type="entry name" value="Xyl_isomerase-like_TIM-brl"/>
</dbReference>
<dbReference type="RefSeq" id="WP_100304896.1">
    <property type="nucleotide sequence ID" value="NZ_PGET01000001.1"/>
</dbReference>
<gene>
    <name evidence="2" type="ORF">H171_1903</name>
</gene>